<reference evidence="2" key="1">
    <citation type="submission" date="2020-01" db="EMBL/GenBank/DDBJ databases">
        <title>Insect and environment-associated Actinomycetes.</title>
        <authorList>
            <person name="Currrie C."/>
            <person name="Chevrette M."/>
            <person name="Carlson C."/>
            <person name="Stubbendieck R."/>
            <person name="Wendt-Pienkowski E."/>
        </authorList>
    </citation>
    <scope>NUCLEOTIDE SEQUENCE</scope>
    <source>
        <strain evidence="2">SID12501</strain>
    </source>
</reference>
<gene>
    <name evidence="2" type="ORF">G3I71_48330</name>
</gene>
<proteinExistence type="predicted"/>
<protein>
    <submittedName>
        <fullName evidence="2">Uncharacterized protein</fullName>
    </submittedName>
</protein>
<comment type="caution">
    <text evidence="2">The sequence shown here is derived from an EMBL/GenBank/DDBJ whole genome shotgun (WGS) entry which is preliminary data.</text>
</comment>
<organism evidence="2">
    <name type="scientific">Streptomyces sp. SID12501</name>
    <dbReference type="NCBI Taxonomy" id="2706042"/>
    <lineage>
        <taxon>Bacteria</taxon>
        <taxon>Bacillati</taxon>
        <taxon>Actinomycetota</taxon>
        <taxon>Actinomycetes</taxon>
        <taxon>Kitasatosporales</taxon>
        <taxon>Streptomycetaceae</taxon>
        <taxon>Streptomyces</taxon>
    </lineage>
</organism>
<keyword evidence="1" id="KW-1133">Transmembrane helix</keyword>
<name>A0A6B3C9B5_9ACTN</name>
<evidence type="ECO:0000256" key="1">
    <source>
        <dbReference type="SAM" id="Phobius"/>
    </source>
</evidence>
<sequence length="137" mass="14020">ERYAVYLVVPRDAVRDDERPELAEDVLLMAPSGAVVEADGSPGVSMQTGAGGRVAATVGAFTAPESGRYTVAVPPADASDAWVAIAADKPFGPFFGSVVGTVLGVFVVIGLSAAGFGMTLGGAIWWVLRVRARRAAA</sequence>
<evidence type="ECO:0000313" key="2">
    <source>
        <dbReference type="EMBL" id="NEC93367.1"/>
    </source>
</evidence>
<keyword evidence="1" id="KW-0472">Membrane</keyword>
<dbReference type="AlphaFoldDB" id="A0A6B3C9B5"/>
<keyword evidence="1" id="KW-0812">Transmembrane</keyword>
<dbReference type="EMBL" id="JAAGLU010000759">
    <property type="protein sequence ID" value="NEC93367.1"/>
    <property type="molecule type" value="Genomic_DNA"/>
</dbReference>
<feature type="non-terminal residue" evidence="2">
    <location>
        <position position="1"/>
    </location>
</feature>
<accession>A0A6B3C9B5</accession>
<dbReference type="RefSeq" id="WP_164325333.1">
    <property type="nucleotide sequence ID" value="NZ_JAAGLU010000759.1"/>
</dbReference>
<feature type="transmembrane region" description="Helical" evidence="1">
    <location>
        <begin position="98"/>
        <end position="128"/>
    </location>
</feature>